<accession>A0ACC7NS55</accession>
<organism evidence="1 2">
    <name type="scientific">Paenibacillus mesotrionivorans</name>
    <dbReference type="NCBI Taxonomy" id="3160968"/>
    <lineage>
        <taxon>Bacteria</taxon>
        <taxon>Bacillati</taxon>
        <taxon>Bacillota</taxon>
        <taxon>Bacilli</taxon>
        <taxon>Bacillales</taxon>
        <taxon>Paenibacillaceae</taxon>
        <taxon>Paenibacillus</taxon>
    </lineage>
</organism>
<comment type="caution">
    <text evidence="1">The sequence shown here is derived from an EMBL/GenBank/DDBJ whole genome shotgun (WGS) entry which is preliminary data.</text>
</comment>
<evidence type="ECO:0000313" key="1">
    <source>
        <dbReference type="EMBL" id="MFM9327531.1"/>
    </source>
</evidence>
<protein>
    <submittedName>
        <fullName evidence="1">Helix-turn-helix domain-containing protein</fullName>
    </submittedName>
</protein>
<proteinExistence type="predicted"/>
<evidence type="ECO:0000313" key="2">
    <source>
        <dbReference type="Proteomes" id="UP001631969"/>
    </source>
</evidence>
<name>A0ACC7NS55_9BACL</name>
<reference evidence="1" key="1">
    <citation type="submission" date="2024-12" db="EMBL/GenBank/DDBJ databases">
        <authorList>
            <person name="Wu N."/>
        </authorList>
    </citation>
    <scope>NUCLEOTIDE SEQUENCE</scope>
    <source>
        <strain evidence="1">P15</strain>
    </source>
</reference>
<dbReference type="Proteomes" id="UP001631969">
    <property type="component" value="Unassembled WGS sequence"/>
</dbReference>
<keyword evidence="2" id="KW-1185">Reference proteome</keyword>
<gene>
    <name evidence="1" type="ORF">ACI1P1_04370</name>
</gene>
<dbReference type="EMBL" id="JBJURJ010000002">
    <property type="protein sequence ID" value="MFM9327531.1"/>
    <property type="molecule type" value="Genomic_DNA"/>
</dbReference>
<sequence length="292" mass="33426">MDKIKNTYTEDIRLEHNIGADWTMDYYHFHNVYELYLVVTPGAEMWVGNKQYLLAPYDLLLLGTNDLHRSIIHDRAGYERYILYFNPFYITSMNTGSTNLLESYMRLRASGSHRINLGRECAARLAGMLEELGALVKQTSYGSDVRMRIQLALILLDLEELTRPGAARGESPEQEPPGYPLLKPVLDYVEAHYPEELSTEETGRLFGFNRHQLNELFRNMTGLSFHQYLVQFRIVKAKELLEAGSISTTEACLESGFRDYSHFIRTFKELVGMPPGKYAKQAAAGKWQPPGV</sequence>